<dbReference type="Pfam" id="PF04586">
    <property type="entry name" value="Peptidase_S78"/>
    <property type="match status" value="1"/>
</dbReference>
<evidence type="ECO:0000256" key="5">
    <source>
        <dbReference type="ARBA" id="ARBA00023045"/>
    </source>
</evidence>
<proteinExistence type="predicted"/>
<keyword evidence="6" id="KW-0175">Coiled coil</keyword>
<dbReference type="GO" id="GO:0046797">
    <property type="term" value="P:viral procapsid maturation"/>
    <property type="evidence" value="ECO:0007669"/>
    <property type="project" value="UniProtKB-KW"/>
</dbReference>
<accession>A0A8S5U2Z6</accession>
<evidence type="ECO:0000256" key="3">
    <source>
        <dbReference type="ARBA" id="ARBA00022801"/>
    </source>
</evidence>
<keyword evidence="5" id="KW-1273">Viral capsid maturation</keyword>
<evidence type="ECO:0000256" key="6">
    <source>
        <dbReference type="SAM" id="Coils"/>
    </source>
</evidence>
<dbReference type="EMBL" id="BK015997">
    <property type="protein sequence ID" value="DAF88836.1"/>
    <property type="molecule type" value="Genomic_DNA"/>
</dbReference>
<reference evidence="8" key="1">
    <citation type="journal article" date="2021" name="Proc. Natl. Acad. Sci. U.S.A.">
        <title>A Catalog of Tens of Thousands of Viruses from Human Metagenomes Reveals Hidden Associations with Chronic Diseases.</title>
        <authorList>
            <person name="Tisza M.J."/>
            <person name="Buck C.B."/>
        </authorList>
    </citation>
    <scope>NUCLEOTIDE SEQUENCE</scope>
    <source>
        <strain evidence="8">CtFbM77</strain>
    </source>
</reference>
<evidence type="ECO:0000256" key="1">
    <source>
        <dbReference type="ARBA" id="ARBA00022612"/>
    </source>
</evidence>
<dbReference type="GO" id="GO:0006508">
    <property type="term" value="P:proteolysis"/>
    <property type="evidence" value="ECO:0007669"/>
    <property type="project" value="UniProtKB-KW"/>
</dbReference>
<protein>
    <submittedName>
        <fullName evidence="8">Major capsid protein</fullName>
    </submittedName>
</protein>
<keyword evidence="3" id="KW-0378">Hydrolase</keyword>
<evidence type="ECO:0000313" key="8">
    <source>
        <dbReference type="EMBL" id="DAF88836.1"/>
    </source>
</evidence>
<sequence>MPNKNNNVFFRDLRMDGNVDDAARTVDISFSSEAPVKRYDWREGAYYNEILGHDAGNVDLTRLENLGVALYNHDRDKVIGAIVEPYLDTSEHRCKAKIRFDSDEFAETIYQKVKSGTLKGISVGYLIDNVEIVADGKKSADGRFAGPCKIARLWTPLEASVVSVPADIDVGIGRSYGQDIDAEELQSFREYQKMRKQQEAHEHQKQLAELENLGRELEILEMEC</sequence>
<organism evidence="8">
    <name type="scientific">Siphoviridae sp. ctFbM77</name>
    <dbReference type="NCBI Taxonomy" id="2825405"/>
    <lineage>
        <taxon>Viruses</taxon>
        <taxon>Duplodnaviria</taxon>
        <taxon>Heunggongvirae</taxon>
        <taxon>Uroviricota</taxon>
        <taxon>Caudoviricetes</taxon>
    </lineage>
</organism>
<keyword evidence="2" id="KW-0645">Protease</keyword>
<dbReference type="InterPro" id="IPR054613">
    <property type="entry name" value="Peptidase_S78_dom"/>
</dbReference>
<feature type="coiled-coil region" evidence="6">
    <location>
        <begin position="191"/>
        <end position="223"/>
    </location>
</feature>
<dbReference type="GO" id="GO:0008233">
    <property type="term" value="F:peptidase activity"/>
    <property type="evidence" value="ECO:0007669"/>
    <property type="project" value="UniProtKB-KW"/>
</dbReference>
<keyword evidence="1" id="KW-1188">Viral release from host cell</keyword>
<keyword evidence="4" id="KW-0118">Viral capsid assembly</keyword>
<feature type="domain" description="Prohead serine protease" evidence="7">
    <location>
        <begin position="67"/>
        <end position="168"/>
    </location>
</feature>
<evidence type="ECO:0000256" key="2">
    <source>
        <dbReference type="ARBA" id="ARBA00022670"/>
    </source>
</evidence>
<evidence type="ECO:0000259" key="7">
    <source>
        <dbReference type="Pfam" id="PF04586"/>
    </source>
</evidence>
<name>A0A8S5U2Z6_9CAUD</name>
<evidence type="ECO:0000256" key="4">
    <source>
        <dbReference type="ARBA" id="ARBA00022950"/>
    </source>
</evidence>